<keyword evidence="3 6" id="KW-0802">TPR repeat</keyword>
<comment type="similarity">
    <text evidence="5">Belongs to the IFIT family.</text>
</comment>
<keyword evidence="8" id="KW-1185">Reference proteome</keyword>
<evidence type="ECO:0000313" key="7">
    <source>
        <dbReference type="EMBL" id="KAG8435217.1"/>
    </source>
</evidence>
<dbReference type="OrthoDB" id="10043504at2759"/>
<sequence>MPDLTGGPGDESLLTSLGKLECHFTWKLVKEKTDIDDIEERLHDQIVFLPSAQSHRLYNLLAYTSYLKGERTEAIRRLQRAEEHIQQSESFGTDIKKTVTLSNYAWLYYYSNELTNCQSYLKEVEAIYKKSKSCSVHNSLLTEVYGEQAWTLLTFHGRSPEKAKACFEKVLAIDPDNPDLNSGYAIVMYRLESEERYEYGTGQYKSLECLKRAVKLNQSDSVIKALLGLKYQCFGQREEGMQMIEAALKQTPDSPYLLRYVAKFYRREGMIEKAIAVAKKALSQTPTSSSLHYLIGICYSKKVNSLIKSARSAKSSKATDTYTQLIKETISYAIFHFEKAIEIQKRFAIAHIELANMYVKGQHPEKAENTFLKALAIENLKPEDKQEILFQLALYKQYQNKSESEAIEHYKNVLLIPNTTKARMFSKQNLEKMAKNIIQQDPSDATGFALLGFIYQLESDTEQAIEYYKKARERDRDNEEYLNVLCSLQLSINN</sequence>
<evidence type="ECO:0000256" key="6">
    <source>
        <dbReference type="PROSITE-ProRule" id="PRU00339"/>
    </source>
</evidence>
<evidence type="ECO:0000256" key="4">
    <source>
        <dbReference type="ARBA" id="ARBA00022859"/>
    </source>
</evidence>
<protein>
    <recommendedName>
        <fullName evidence="9">Interferon-induced protein with tetratricopeptide repeats 5</fullName>
    </recommendedName>
</protein>
<reference evidence="7" key="1">
    <citation type="thesis" date="2020" institute="ProQuest LLC" country="789 East Eisenhower Parkway, Ann Arbor, MI, USA">
        <title>Comparative Genomics and Chromosome Evolution.</title>
        <authorList>
            <person name="Mudd A.B."/>
        </authorList>
    </citation>
    <scope>NUCLEOTIDE SEQUENCE</scope>
    <source>
        <strain evidence="7">Female2</strain>
        <tissue evidence="7">Blood</tissue>
    </source>
</reference>
<dbReference type="SUPFAM" id="SSF48452">
    <property type="entry name" value="TPR-like"/>
    <property type="match status" value="3"/>
</dbReference>
<dbReference type="GO" id="GO:0051607">
    <property type="term" value="P:defense response to virus"/>
    <property type="evidence" value="ECO:0007669"/>
    <property type="project" value="TreeGrafter"/>
</dbReference>
<keyword evidence="1" id="KW-0399">Innate immunity</keyword>
<dbReference type="Gene3D" id="1.25.40.10">
    <property type="entry name" value="Tetratricopeptide repeat domain"/>
    <property type="match status" value="4"/>
</dbReference>
<comment type="caution">
    <text evidence="7">The sequence shown here is derived from an EMBL/GenBank/DDBJ whole genome shotgun (WGS) entry which is preliminary data.</text>
</comment>
<dbReference type="AlphaFoldDB" id="A0A8T2IUH6"/>
<dbReference type="Pfam" id="PF13181">
    <property type="entry name" value="TPR_8"/>
    <property type="match status" value="2"/>
</dbReference>
<dbReference type="GO" id="GO:0045087">
    <property type="term" value="P:innate immune response"/>
    <property type="evidence" value="ECO:0007669"/>
    <property type="project" value="UniProtKB-KW"/>
</dbReference>
<dbReference type="InterPro" id="IPR019734">
    <property type="entry name" value="TPR_rpt"/>
</dbReference>
<evidence type="ECO:0000256" key="3">
    <source>
        <dbReference type="ARBA" id="ARBA00022803"/>
    </source>
</evidence>
<dbReference type="PANTHER" id="PTHR10271:SF33">
    <property type="entry name" value="INTERFERON-INDUCED PROTEIN WITH TETRATRICOPEPTIDE REPEATS 5"/>
    <property type="match status" value="1"/>
</dbReference>
<evidence type="ECO:0000256" key="2">
    <source>
        <dbReference type="ARBA" id="ARBA00022737"/>
    </source>
</evidence>
<keyword evidence="2" id="KW-0677">Repeat</keyword>
<gene>
    <name evidence="7" type="ORF">GDO86_013240</name>
</gene>
<evidence type="ECO:0000256" key="5">
    <source>
        <dbReference type="ARBA" id="ARBA00038336"/>
    </source>
</evidence>
<dbReference type="EMBL" id="JAACNH010000008">
    <property type="protein sequence ID" value="KAG8435217.1"/>
    <property type="molecule type" value="Genomic_DNA"/>
</dbReference>
<dbReference type="FunFam" id="1.25.40.10:FF:000036">
    <property type="entry name" value="interferon-induced protein with tetratricopeptide repeats 5"/>
    <property type="match status" value="1"/>
</dbReference>
<keyword evidence="4" id="KW-0391">Immunity</keyword>
<proteinExistence type="inferred from homology"/>
<evidence type="ECO:0000313" key="8">
    <source>
        <dbReference type="Proteomes" id="UP000812440"/>
    </source>
</evidence>
<dbReference type="PANTHER" id="PTHR10271">
    <property type="entry name" value="INTERFERON-INDUCED PROTEIN WITH TETRATRICOPEPTIDE REPEATS"/>
    <property type="match status" value="1"/>
</dbReference>
<dbReference type="GO" id="GO:0005829">
    <property type="term" value="C:cytosol"/>
    <property type="evidence" value="ECO:0007669"/>
    <property type="project" value="TreeGrafter"/>
</dbReference>
<organism evidence="7 8">
    <name type="scientific">Hymenochirus boettgeri</name>
    <name type="common">Congo dwarf clawed frog</name>
    <dbReference type="NCBI Taxonomy" id="247094"/>
    <lineage>
        <taxon>Eukaryota</taxon>
        <taxon>Metazoa</taxon>
        <taxon>Chordata</taxon>
        <taxon>Craniata</taxon>
        <taxon>Vertebrata</taxon>
        <taxon>Euteleostomi</taxon>
        <taxon>Amphibia</taxon>
        <taxon>Batrachia</taxon>
        <taxon>Anura</taxon>
        <taxon>Pipoidea</taxon>
        <taxon>Pipidae</taxon>
        <taxon>Pipinae</taxon>
        <taxon>Hymenochirus</taxon>
    </lineage>
</organism>
<dbReference type="PROSITE" id="PS50005">
    <property type="entry name" value="TPR"/>
    <property type="match status" value="1"/>
</dbReference>
<dbReference type="SMART" id="SM00028">
    <property type="entry name" value="TPR"/>
    <property type="match status" value="6"/>
</dbReference>
<evidence type="ECO:0008006" key="9">
    <source>
        <dbReference type="Google" id="ProtNLM"/>
    </source>
</evidence>
<evidence type="ECO:0000256" key="1">
    <source>
        <dbReference type="ARBA" id="ARBA00022588"/>
    </source>
</evidence>
<name>A0A8T2IUH6_9PIPI</name>
<feature type="repeat" description="TPR" evidence="6">
    <location>
        <begin position="445"/>
        <end position="478"/>
    </location>
</feature>
<accession>A0A8T2IUH6</accession>
<dbReference type="Proteomes" id="UP000812440">
    <property type="component" value="Chromosome 7"/>
</dbReference>
<dbReference type="InterPro" id="IPR011990">
    <property type="entry name" value="TPR-like_helical_dom_sf"/>
</dbReference>